<gene>
    <name evidence="2" type="ORF">A1Q1_05941</name>
</gene>
<dbReference type="VEuPathDB" id="FungiDB:A1Q1_05941"/>
<dbReference type="GeneID" id="25989453"/>
<sequence>MRIPRDLIPEITPLHILPANNSVLSETRRSDSENPETIIEDKDARSKGESRDCRAESHNRAGGQVNFIDAGEKLTFQAVLGASVQSEVKDQGKEQVMAAATASNSQVTIAELDPEESSPGLDPAR</sequence>
<evidence type="ECO:0000256" key="1">
    <source>
        <dbReference type="SAM" id="MobiDB-lite"/>
    </source>
</evidence>
<organism evidence="2 3">
    <name type="scientific">Trichosporon asahii var. asahii (strain ATCC 90039 / CBS 2479 / JCM 2466 / KCTC 7840 / NBRC 103889/ NCYC 2677 / UAMH 7654)</name>
    <name type="common">Yeast</name>
    <dbReference type="NCBI Taxonomy" id="1186058"/>
    <lineage>
        <taxon>Eukaryota</taxon>
        <taxon>Fungi</taxon>
        <taxon>Dikarya</taxon>
        <taxon>Basidiomycota</taxon>
        <taxon>Agaricomycotina</taxon>
        <taxon>Tremellomycetes</taxon>
        <taxon>Trichosporonales</taxon>
        <taxon>Trichosporonaceae</taxon>
        <taxon>Trichosporon</taxon>
    </lineage>
</organism>
<name>J6EMR8_TRIAS</name>
<proteinExistence type="predicted"/>
<dbReference type="RefSeq" id="XP_014176625.1">
    <property type="nucleotide sequence ID" value="XM_014321150.1"/>
</dbReference>
<feature type="compositionally biased region" description="Basic and acidic residues" evidence="1">
    <location>
        <begin position="39"/>
        <end position="58"/>
    </location>
</feature>
<protein>
    <submittedName>
        <fullName evidence="2">Uncharacterized protein</fullName>
    </submittedName>
</protein>
<evidence type="ECO:0000313" key="2">
    <source>
        <dbReference type="EMBL" id="EJT45604.1"/>
    </source>
</evidence>
<dbReference type="EMBL" id="ALBS01000323">
    <property type="protein sequence ID" value="EJT45604.1"/>
    <property type="molecule type" value="Genomic_DNA"/>
</dbReference>
<dbReference type="AlphaFoldDB" id="J6EMR8"/>
<dbReference type="HOGENOM" id="CLU_1994225_0_0_1"/>
<dbReference type="KEGG" id="tasa:A1Q1_05941"/>
<reference evidence="2 3" key="1">
    <citation type="journal article" date="2012" name="Eukaryot. Cell">
        <title>Draft genome sequence of CBS 2479, the standard type strain of Trichosporon asahii.</title>
        <authorList>
            <person name="Yang R.Y."/>
            <person name="Li H.T."/>
            <person name="Zhu H."/>
            <person name="Zhou G.P."/>
            <person name="Wang M."/>
            <person name="Wang L."/>
        </authorList>
    </citation>
    <scope>NUCLEOTIDE SEQUENCE [LARGE SCALE GENOMIC DNA]</scope>
    <source>
        <strain evidence="3">ATCC 90039 / CBS 2479 / JCM 2466 / KCTC 7840 / NCYC 2677 / UAMH 7654</strain>
    </source>
</reference>
<comment type="caution">
    <text evidence="2">The sequence shown here is derived from an EMBL/GenBank/DDBJ whole genome shotgun (WGS) entry which is preliminary data.</text>
</comment>
<evidence type="ECO:0000313" key="3">
    <source>
        <dbReference type="Proteomes" id="UP000002748"/>
    </source>
</evidence>
<feature type="region of interest" description="Disordered" evidence="1">
    <location>
        <begin position="97"/>
        <end position="125"/>
    </location>
</feature>
<feature type="region of interest" description="Disordered" evidence="1">
    <location>
        <begin position="20"/>
        <end position="58"/>
    </location>
</feature>
<accession>J6EMR8</accession>
<dbReference type="Proteomes" id="UP000002748">
    <property type="component" value="Unassembled WGS sequence"/>
</dbReference>